<reference evidence="7 8" key="1">
    <citation type="submission" date="2014-03" db="EMBL/GenBank/DDBJ databases">
        <title>Complete genome sequence of the Radio-Resistant Rubrobacter radiotolerans RSPS-4.</title>
        <authorList>
            <person name="Egas C.C."/>
            <person name="Barroso C.C."/>
            <person name="Froufe H.J.C."/>
            <person name="Pacheco J.J."/>
            <person name="Albuquerque L.L."/>
            <person name="da Costa M.M.S."/>
        </authorList>
    </citation>
    <scope>NUCLEOTIDE SEQUENCE [LARGE SCALE GENOMIC DNA]</scope>
    <source>
        <strain evidence="7 8">RSPS-4</strain>
    </source>
</reference>
<feature type="region of interest" description="Disordered" evidence="6">
    <location>
        <begin position="1"/>
        <end position="23"/>
    </location>
</feature>
<evidence type="ECO:0000256" key="5">
    <source>
        <dbReference type="HAMAP-Rule" id="MF_01328"/>
    </source>
</evidence>
<dbReference type="OrthoDB" id="9803201at2"/>
<dbReference type="STRING" id="42256.RradSPS_1942"/>
<dbReference type="GO" id="GO:0003735">
    <property type="term" value="F:structural constituent of ribosome"/>
    <property type="evidence" value="ECO:0007669"/>
    <property type="project" value="InterPro"/>
</dbReference>
<dbReference type="GO" id="GO:0019843">
    <property type="term" value="F:rRNA binding"/>
    <property type="evidence" value="ECO:0007669"/>
    <property type="project" value="UniProtKB-UniRule"/>
</dbReference>
<dbReference type="SUPFAM" id="SSF52166">
    <property type="entry name" value="Ribosomal protein L4"/>
    <property type="match status" value="1"/>
</dbReference>
<evidence type="ECO:0000256" key="6">
    <source>
        <dbReference type="SAM" id="MobiDB-lite"/>
    </source>
</evidence>
<dbReference type="Pfam" id="PF00573">
    <property type="entry name" value="Ribosomal_L4"/>
    <property type="match status" value="1"/>
</dbReference>
<proteinExistence type="inferred from homology"/>
<dbReference type="GO" id="GO:0005840">
    <property type="term" value="C:ribosome"/>
    <property type="evidence" value="ECO:0007669"/>
    <property type="project" value="UniProtKB-KW"/>
</dbReference>
<dbReference type="HOGENOM" id="CLU_041575_5_2_11"/>
<dbReference type="NCBIfam" id="TIGR03953">
    <property type="entry name" value="rplD_bact"/>
    <property type="match status" value="1"/>
</dbReference>
<accession>A0A023X5E7</accession>
<name>A0A023X5E7_RUBRA</name>
<evidence type="ECO:0000256" key="4">
    <source>
        <dbReference type="ARBA" id="ARBA00035244"/>
    </source>
</evidence>
<dbReference type="InterPro" id="IPR002136">
    <property type="entry name" value="Ribosomal_uL4"/>
</dbReference>
<comment type="function">
    <text evidence="5">One of the primary rRNA binding proteins, this protein initially binds near the 5'-end of the 23S rRNA. It is important during the early stages of 50S assembly. It makes multiple contacts with different domains of the 23S rRNA in the assembled 50S subunit and ribosome.</text>
</comment>
<dbReference type="PATRIC" id="fig|42256.3.peg.1974"/>
<keyword evidence="8" id="KW-1185">Reference proteome</keyword>
<sequence>MSKVAEARPQAQVFDARSGEGSTLDLSGARFETEPKEHVIHRAVVQELDARRRWTASTKGRSEVRGSGAKLWRQKGTGRARVGDAQSPIRYGGGTWGGPKPKPARYGKRINRKEAVAAFNGALSAKAADGEVFVLDSLAFDAPSTKAARELVDQMGLAGPVLLVLTEDDGNAALSFRNLPEVAVVTGREQYGVYELLQAREVVFSRAAYAKLVGEEG</sequence>
<dbReference type="EMBL" id="CP007514">
    <property type="protein sequence ID" value="AHY47225.1"/>
    <property type="molecule type" value="Genomic_DNA"/>
</dbReference>
<dbReference type="InterPro" id="IPR013005">
    <property type="entry name" value="Ribosomal_uL4-like"/>
</dbReference>
<comment type="similarity">
    <text evidence="1 5">Belongs to the universal ribosomal protein uL4 family.</text>
</comment>
<gene>
    <name evidence="5" type="primary">rplD</name>
    <name evidence="7" type="ORF">RradSPS_1942</name>
</gene>
<keyword evidence="5" id="KW-0699">rRNA-binding</keyword>
<organism evidence="7 8">
    <name type="scientific">Rubrobacter radiotolerans</name>
    <name type="common">Arthrobacter radiotolerans</name>
    <dbReference type="NCBI Taxonomy" id="42256"/>
    <lineage>
        <taxon>Bacteria</taxon>
        <taxon>Bacillati</taxon>
        <taxon>Actinomycetota</taxon>
        <taxon>Rubrobacteria</taxon>
        <taxon>Rubrobacterales</taxon>
        <taxon>Rubrobacteraceae</taxon>
        <taxon>Rubrobacter</taxon>
    </lineage>
</organism>
<keyword evidence="2 5" id="KW-0689">Ribosomal protein</keyword>
<feature type="region of interest" description="Disordered" evidence="6">
    <location>
        <begin position="59"/>
        <end position="104"/>
    </location>
</feature>
<evidence type="ECO:0000256" key="1">
    <source>
        <dbReference type="ARBA" id="ARBA00010528"/>
    </source>
</evidence>
<dbReference type="HAMAP" id="MF_01328_B">
    <property type="entry name" value="Ribosomal_uL4_B"/>
    <property type="match status" value="1"/>
</dbReference>
<evidence type="ECO:0000256" key="2">
    <source>
        <dbReference type="ARBA" id="ARBA00022980"/>
    </source>
</evidence>
<evidence type="ECO:0000313" key="7">
    <source>
        <dbReference type="EMBL" id="AHY47225.1"/>
    </source>
</evidence>
<dbReference type="AlphaFoldDB" id="A0A023X5E7"/>
<dbReference type="Gene3D" id="3.40.1370.10">
    <property type="match status" value="1"/>
</dbReference>
<dbReference type="eggNOG" id="COG0088">
    <property type="taxonomic scope" value="Bacteria"/>
</dbReference>
<dbReference type="GO" id="GO:0006412">
    <property type="term" value="P:translation"/>
    <property type="evidence" value="ECO:0007669"/>
    <property type="project" value="UniProtKB-UniRule"/>
</dbReference>
<dbReference type="InterPro" id="IPR023574">
    <property type="entry name" value="Ribosomal_uL4_dom_sf"/>
</dbReference>
<comment type="function">
    <text evidence="5">Forms part of the polypeptide exit tunnel.</text>
</comment>
<dbReference type="KEGG" id="rrd:RradSPS_1942"/>
<keyword evidence="3 5" id="KW-0687">Ribonucleoprotein</keyword>
<keyword evidence="5" id="KW-0694">RNA-binding</keyword>
<dbReference type="Proteomes" id="UP000025229">
    <property type="component" value="Chromosome"/>
</dbReference>
<protein>
    <recommendedName>
        <fullName evidence="4 5">Large ribosomal subunit protein uL4</fullName>
    </recommendedName>
</protein>
<dbReference type="PANTHER" id="PTHR10746">
    <property type="entry name" value="50S RIBOSOMAL PROTEIN L4"/>
    <property type="match status" value="1"/>
</dbReference>
<evidence type="ECO:0000256" key="3">
    <source>
        <dbReference type="ARBA" id="ARBA00023274"/>
    </source>
</evidence>
<dbReference type="PANTHER" id="PTHR10746:SF6">
    <property type="entry name" value="LARGE RIBOSOMAL SUBUNIT PROTEIN UL4M"/>
    <property type="match status" value="1"/>
</dbReference>
<comment type="subunit">
    <text evidence="5">Part of the 50S ribosomal subunit.</text>
</comment>
<evidence type="ECO:0000313" key="8">
    <source>
        <dbReference type="Proteomes" id="UP000025229"/>
    </source>
</evidence>
<dbReference type="GO" id="GO:1990904">
    <property type="term" value="C:ribonucleoprotein complex"/>
    <property type="evidence" value="ECO:0007669"/>
    <property type="project" value="UniProtKB-KW"/>
</dbReference>